<organism evidence="8 9">
    <name type="scientific">Pseudomonas luteola</name>
    <dbReference type="NCBI Taxonomy" id="47886"/>
    <lineage>
        <taxon>Bacteria</taxon>
        <taxon>Pseudomonadati</taxon>
        <taxon>Pseudomonadota</taxon>
        <taxon>Gammaproteobacteria</taxon>
        <taxon>Pseudomonadales</taxon>
        <taxon>Pseudomonadaceae</taxon>
        <taxon>Pseudomonas</taxon>
    </lineage>
</organism>
<evidence type="ECO:0000256" key="4">
    <source>
        <dbReference type="RuleBase" id="RU362132"/>
    </source>
</evidence>
<dbReference type="Proteomes" id="UP000250443">
    <property type="component" value="Unassembled WGS sequence"/>
</dbReference>
<evidence type="ECO:0000313" key="9">
    <source>
        <dbReference type="Proteomes" id="UP000250443"/>
    </source>
</evidence>
<sequence length="534" mass="57429">MVTCGQFLVRQLEAWGVDTVFGIPGVHTVELYRGLPDSSIRHITPRHEQGAGFMADGYARASGKPGVCFVITGPGVTNTLTAMAQAYADSIPMLVISSVTTRARLGRNGGYLHELTDQRAMTAGVTAFSHTLLDVDQLPAVLTQAFAVFESQRPRPVHIELPLDVITAPADHLSLVCKPCFSRPAPDPQQLDLAAKRLGNAKRPLVLLGGGCIAAASEARILVDRLAAPAATTINAKGVLPDHHPLGLGCNQSLPAVRQLAKEADVILAIGTELGETDYDVVFDGGFELSGDLIRIDIDPDQLTRNYQPWLGIVSDATTAIQELLNRLPPDIFQATGSGRERVTKARRELADTLAPLSHFRTLFDTLSRACPDACYVGDSTQPVYAGNHIVELRSPRRWFNASTGYGTLGYALPAAIGAKLTCPDRPVICLIGDGGIQFTLPELASAVEARVGIIVLLWNNQGYGEIKRYMKQRAITPLGVDIYTPDFITLAQGFGCAAAKASDHQHLEQLLLDAPPDRPFLIEITEAPPFAPD</sequence>
<keyword evidence="3 4" id="KW-0786">Thiamine pyrophosphate</keyword>
<feature type="domain" description="Thiamine pyrophosphate enzyme N-terminal TPP-binding" evidence="7">
    <location>
        <begin position="3"/>
        <end position="120"/>
    </location>
</feature>
<evidence type="ECO:0000256" key="1">
    <source>
        <dbReference type="ARBA" id="ARBA00001964"/>
    </source>
</evidence>
<reference evidence="8 9" key="1">
    <citation type="submission" date="2018-06" db="EMBL/GenBank/DDBJ databases">
        <authorList>
            <consortium name="Pathogen Informatics"/>
            <person name="Doyle S."/>
        </authorList>
    </citation>
    <scope>NUCLEOTIDE SEQUENCE [LARGE SCALE GENOMIC DNA]</scope>
    <source>
        <strain evidence="8 9">NCTC11842</strain>
    </source>
</reference>
<dbReference type="Gene3D" id="3.40.50.1220">
    <property type="entry name" value="TPP-binding domain"/>
    <property type="match status" value="1"/>
</dbReference>
<dbReference type="InterPro" id="IPR029035">
    <property type="entry name" value="DHS-like_NAD/FAD-binding_dom"/>
</dbReference>
<dbReference type="EMBL" id="UAUF01000012">
    <property type="protein sequence ID" value="SPZ07852.1"/>
    <property type="molecule type" value="Genomic_DNA"/>
</dbReference>
<dbReference type="InterPro" id="IPR000399">
    <property type="entry name" value="TPP-bd_CS"/>
</dbReference>
<dbReference type="InterPro" id="IPR011766">
    <property type="entry name" value="TPP_enzyme_TPP-bd"/>
</dbReference>
<evidence type="ECO:0000259" key="5">
    <source>
        <dbReference type="Pfam" id="PF00205"/>
    </source>
</evidence>
<dbReference type="InterPro" id="IPR012001">
    <property type="entry name" value="Thiamin_PyroP_enz_TPP-bd_dom"/>
</dbReference>
<name>A0A2X2CGN2_PSELU</name>
<gene>
    <name evidence="8" type="primary">ilvB</name>
    <name evidence="8" type="ORF">NCTC11842_02556</name>
</gene>
<dbReference type="InterPro" id="IPR029061">
    <property type="entry name" value="THDP-binding"/>
</dbReference>
<dbReference type="GO" id="GO:0005948">
    <property type="term" value="C:acetolactate synthase complex"/>
    <property type="evidence" value="ECO:0007669"/>
    <property type="project" value="TreeGrafter"/>
</dbReference>
<evidence type="ECO:0000256" key="2">
    <source>
        <dbReference type="ARBA" id="ARBA00007812"/>
    </source>
</evidence>
<dbReference type="Pfam" id="PF02776">
    <property type="entry name" value="TPP_enzyme_N"/>
    <property type="match status" value="1"/>
</dbReference>
<keyword evidence="8" id="KW-0808">Transferase</keyword>
<dbReference type="PANTHER" id="PTHR18968">
    <property type="entry name" value="THIAMINE PYROPHOSPHATE ENZYMES"/>
    <property type="match status" value="1"/>
</dbReference>
<dbReference type="GO" id="GO:0003984">
    <property type="term" value="F:acetolactate synthase activity"/>
    <property type="evidence" value="ECO:0007669"/>
    <property type="project" value="UniProtKB-EC"/>
</dbReference>
<dbReference type="AlphaFoldDB" id="A0A2X2CGN2"/>
<dbReference type="SUPFAM" id="SSF52467">
    <property type="entry name" value="DHS-like NAD/FAD-binding domain"/>
    <property type="match status" value="1"/>
</dbReference>
<evidence type="ECO:0000259" key="6">
    <source>
        <dbReference type="Pfam" id="PF02775"/>
    </source>
</evidence>
<dbReference type="GO" id="GO:0000287">
    <property type="term" value="F:magnesium ion binding"/>
    <property type="evidence" value="ECO:0007669"/>
    <property type="project" value="InterPro"/>
</dbReference>
<accession>A0A2X2CGN2</accession>
<dbReference type="Pfam" id="PF02775">
    <property type="entry name" value="TPP_enzyme_C"/>
    <property type="match status" value="1"/>
</dbReference>
<dbReference type="InterPro" id="IPR012000">
    <property type="entry name" value="Thiamin_PyroP_enz_cen_dom"/>
</dbReference>
<comment type="cofactor">
    <cofactor evidence="1">
        <name>thiamine diphosphate</name>
        <dbReference type="ChEBI" id="CHEBI:58937"/>
    </cofactor>
</comment>
<evidence type="ECO:0000259" key="7">
    <source>
        <dbReference type="Pfam" id="PF02776"/>
    </source>
</evidence>
<evidence type="ECO:0000256" key="3">
    <source>
        <dbReference type="ARBA" id="ARBA00023052"/>
    </source>
</evidence>
<proteinExistence type="inferred from homology"/>
<comment type="similarity">
    <text evidence="2 4">Belongs to the TPP enzyme family.</text>
</comment>
<dbReference type="GO" id="GO:0030976">
    <property type="term" value="F:thiamine pyrophosphate binding"/>
    <property type="evidence" value="ECO:0007669"/>
    <property type="project" value="InterPro"/>
</dbReference>
<evidence type="ECO:0000313" key="8">
    <source>
        <dbReference type="EMBL" id="SPZ07852.1"/>
    </source>
</evidence>
<dbReference type="CDD" id="cd07035">
    <property type="entry name" value="TPP_PYR_POX_like"/>
    <property type="match status" value="1"/>
</dbReference>
<dbReference type="FunFam" id="3.40.50.970:FF:000007">
    <property type="entry name" value="Acetolactate synthase"/>
    <property type="match status" value="1"/>
</dbReference>
<dbReference type="GO" id="GO:0009097">
    <property type="term" value="P:isoleucine biosynthetic process"/>
    <property type="evidence" value="ECO:0007669"/>
    <property type="project" value="TreeGrafter"/>
</dbReference>
<dbReference type="NCBIfam" id="NF005712">
    <property type="entry name" value="PRK07524.1"/>
    <property type="match status" value="1"/>
</dbReference>
<dbReference type="SUPFAM" id="SSF52518">
    <property type="entry name" value="Thiamin diphosphate-binding fold (THDP-binding)"/>
    <property type="match status" value="2"/>
</dbReference>
<dbReference type="Gene3D" id="3.40.50.970">
    <property type="match status" value="2"/>
</dbReference>
<dbReference type="InterPro" id="IPR045229">
    <property type="entry name" value="TPP_enz"/>
</dbReference>
<protein>
    <submittedName>
        <fullName evidence="8">Putative acetolactate synthase large subunit</fullName>
        <ecNumber evidence="8">2.2.1.6</ecNumber>
    </submittedName>
</protein>
<dbReference type="PANTHER" id="PTHR18968:SF13">
    <property type="entry name" value="ACETOLACTATE SYNTHASE CATALYTIC SUBUNIT, MITOCHONDRIAL"/>
    <property type="match status" value="1"/>
</dbReference>
<dbReference type="CDD" id="cd00568">
    <property type="entry name" value="TPP_enzymes"/>
    <property type="match status" value="1"/>
</dbReference>
<feature type="domain" description="Thiamine pyrophosphate enzyme TPP-binding" evidence="6">
    <location>
        <begin position="387"/>
        <end position="525"/>
    </location>
</feature>
<dbReference type="PROSITE" id="PS00187">
    <property type="entry name" value="TPP_ENZYMES"/>
    <property type="match status" value="1"/>
</dbReference>
<feature type="domain" description="Thiamine pyrophosphate enzyme central" evidence="5">
    <location>
        <begin position="192"/>
        <end position="324"/>
    </location>
</feature>
<dbReference type="GO" id="GO:0050660">
    <property type="term" value="F:flavin adenine dinucleotide binding"/>
    <property type="evidence" value="ECO:0007669"/>
    <property type="project" value="TreeGrafter"/>
</dbReference>
<dbReference type="RefSeq" id="WP_112297837.1">
    <property type="nucleotide sequence ID" value="NZ_UAUF01000012.1"/>
</dbReference>
<dbReference type="EC" id="2.2.1.6" evidence="8"/>
<dbReference type="GO" id="GO:0009099">
    <property type="term" value="P:L-valine biosynthetic process"/>
    <property type="evidence" value="ECO:0007669"/>
    <property type="project" value="TreeGrafter"/>
</dbReference>
<dbReference type="Pfam" id="PF00205">
    <property type="entry name" value="TPP_enzyme_M"/>
    <property type="match status" value="1"/>
</dbReference>